<keyword evidence="3" id="KW-1185">Reference proteome</keyword>
<dbReference type="AlphaFoldDB" id="A0A841H714"/>
<evidence type="ECO:0000313" key="3">
    <source>
        <dbReference type="Proteomes" id="UP000582837"/>
    </source>
</evidence>
<dbReference type="InterPro" id="IPR034660">
    <property type="entry name" value="DinB/YfiT-like"/>
</dbReference>
<evidence type="ECO:0000313" key="2">
    <source>
        <dbReference type="EMBL" id="MBB6073768.1"/>
    </source>
</evidence>
<dbReference type="RefSeq" id="WP_170035175.1">
    <property type="nucleotide sequence ID" value="NZ_JABDTL010000001.1"/>
</dbReference>
<dbReference type="InterPro" id="IPR024775">
    <property type="entry name" value="DinB-like"/>
</dbReference>
<protein>
    <submittedName>
        <fullName evidence="2">Putative damage-inducible protein DinB</fullName>
    </submittedName>
</protein>
<name>A0A841H714_9BACT</name>
<dbReference type="Pfam" id="PF12867">
    <property type="entry name" value="DinB_2"/>
    <property type="match status" value="1"/>
</dbReference>
<organism evidence="2 3">
    <name type="scientific">Longimicrobium terrae</name>
    <dbReference type="NCBI Taxonomy" id="1639882"/>
    <lineage>
        <taxon>Bacteria</taxon>
        <taxon>Pseudomonadati</taxon>
        <taxon>Gemmatimonadota</taxon>
        <taxon>Longimicrobiia</taxon>
        <taxon>Longimicrobiales</taxon>
        <taxon>Longimicrobiaceae</taxon>
        <taxon>Longimicrobium</taxon>
    </lineage>
</organism>
<dbReference type="EMBL" id="JACHIA010000029">
    <property type="protein sequence ID" value="MBB6073768.1"/>
    <property type="molecule type" value="Genomic_DNA"/>
</dbReference>
<proteinExistence type="predicted"/>
<dbReference type="Proteomes" id="UP000582837">
    <property type="component" value="Unassembled WGS sequence"/>
</dbReference>
<dbReference type="SUPFAM" id="SSF109854">
    <property type="entry name" value="DinB/YfiT-like putative metalloenzymes"/>
    <property type="match status" value="1"/>
</dbReference>
<feature type="domain" description="DinB-like" evidence="1">
    <location>
        <begin position="32"/>
        <end position="164"/>
    </location>
</feature>
<comment type="caution">
    <text evidence="2">The sequence shown here is derived from an EMBL/GenBank/DDBJ whole genome shotgun (WGS) entry which is preliminary data.</text>
</comment>
<accession>A0A841H714</accession>
<sequence length="172" mass="19324">MIPRPDASEFLPYYGKYVDRVPGDDALQPLQDQLDEVMSLVRALPEERGGHRYAPGKWSIREVLGHIMDAERIFVYRALRIARGDATPLASFDENAYVPAGRFDARTLADLMEEYVAVRRATVLLFRSMDDDALRSLGVASDAAVSARALAWITAGHERHHLALLRERYLAA</sequence>
<evidence type="ECO:0000259" key="1">
    <source>
        <dbReference type="Pfam" id="PF12867"/>
    </source>
</evidence>
<gene>
    <name evidence="2" type="ORF">HNQ61_005446</name>
</gene>
<reference evidence="2 3" key="1">
    <citation type="submission" date="2020-08" db="EMBL/GenBank/DDBJ databases">
        <title>Genomic Encyclopedia of Type Strains, Phase IV (KMG-IV): sequencing the most valuable type-strain genomes for metagenomic binning, comparative biology and taxonomic classification.</title>
        <authorList>
            <person name="Goeker M."/>
        </authorList>
    </citation>
    <scope>NUCLEOTIDE SEQUENCE [LARGE SCALE GENOMIC DNA]</scope>
    <source>
        <strain evidence="2 3">DSM 29007</strain>
    </source>
</reference>
<dbReference type="Gene3D" id="1.20.120.450">
    <property type="entry name" value="dinb family like domain"/>
    <property type="match status" value="1"/>
</dbReference>